<dbReference type="EMBL" id="MU839839">
    <property type="protein sequence ID" value="KAK1752548.1"/>
    <property type="molecule type" value="Genomic_DNA"/>
</dbReference>
<keyword evidence="2" id="KW-1185">Reference proteome</keyword>
<sequence length="212" mass="23324">MPRRGLALRLQCDMLVSLTAVSEPLSWPVPDVRVSFASRTVAAEAPKITSVSRILACDISLCALAAQQAIGNSIRECDIRRGWNCVGAFSPSLQQGSIVRTRVAPVDFDSSELPGLVVRQPSSITPRYEDNCFGSGLCHPVRYNTTRLDSKNTRQLLLYRVGCALLFRSPLFSDSRQTRGKRPLYFRARPAVRGYHAAAVVDATVMVLSAER</sequence>
<protein>
    <submittedName>
        <fullName evidence="1">Uncharacterized protein</fullName>
    </submittedName>
</protein>
<reference evidence="1" key="1">
    <citation type="submission" date="2023-06" db="EMBL/GenBank/DDBJ databases">
        <title>Genome-scale phylogeny and comparative genomics of the fungal order Sordariales.</title>
        <authorList>
            <consortium name="Lawrence Berkeley National Laboratory"/>
            <person name="Hensen N."/>
            <person name="Bonometti L."/>
            <person name="Westerberg I."/>
            <person name="Brannstrom I.O."/>
            <person name="Guillou S."/>
            <person name="Cros-Aarteil S."/>
            <person name="Calhoun S."/>
            <person name="Haridas S."/>
            <person name="Kuo A."/>
            <person name="Mondo S."/>
            <person name="Pangilinan J."/>
            <person name="Riley R."/>
            <person name="Labutti K."/>
            <person name="Andreopoulos B."/>
            <person name="Lipzen A."/>
            <person name="Chen C."/>
            <person name="Yanf M."/>
            <person name="Daum C."/>
            <person name="Ng V."/>
            <person name="Clum A."/>
            <person name="Steindorff A."/>
            <person name="Ohm R."/>
            <person name="Martin F."/>
            <person name="Silar P."/>
            <person name="Natvig D."/>
            <person name="Lalanne C."/>
            <person name="Gautier V."/>
            <person name="Ament-Velasquez S.L."/>
            <person name="Kruys A."/>
            <person name="Hutchinson M.I."/>
            <person name="Powell A.J."/>
            <person name="Barry K."/>
            <person name="Miller A.N."/>
            <person name="Grigoriev I.V."/>
            <person name="Debuchy R."/>
            <person name="Gladieux P."/>
            <person name="Thoren M.H."/>
            <person name="Johannesson H."/>
        </authorList>
    </citation>
    <scope>NUCLEOTIDE SEQUENCE</scope>
    <source>
        <strain evidence="1">PSN4</strain>
    </source>
</reference>
<proteinExistence type="predicted"/>
<name>A0AAJ0F6N0_9PEZI</name>
<evidence type="ECO:0000313" key="2">
    <source>
        <dbReference type="Proteomes" id="UP001239445"/>
    </source>
</evidence>
<accession>A0AAJ0F6N0</accession>
<evidence type="ECO:0000313" key="1">
    <source>
        <dbReference type="EMBL" id="KAK1752548.1"/>
    </source>
</evidence>
<dbReference type="AlphaFoldDB" id="A0AAJ0F6N0"/>
<organism evidence="1 2">
    <name type="scientific">Echria macrotheca</name>
    <dbReference type="NCBI Taxonomy" id="438768"/>
    <lineage>
        <taxon>Eukaryota</taxon>
        <taxon>Fungi</taxon>
        <taxon>Dikarya</taxon>
        <taxon>Ascomycota</taxon>
        <taxon>Pezizomycotina</taxon>
        <taxon>Sordariomycetes</taxon>
        <taxon>Sordariomycetidae</taxon>
        <taxon>Sordariales</taxon>
        <taxon>Schizotheciaceae</taxon>
        <taxon>Echria</taxon>
    </lineage>
</organism>
<dbReference type="Proteomes" id="UP001239445">
    <property type="component" value="Unassembled WGS sequence"/>
</dbReference>
<gene>
    <name evidence="1" type="ORF">QBC47DRAFT_60338</name>
</gene>
<comment type="caution">
    <text evidence="1">The sequence shown here is derived from an EMBL/GenBank/DDBJ whole genome shotgun (WGS) entry which is preliminary data.</text>
</comment>